<dbReference type="GO" id="GO:0005730">
    <property type="term" value="C:nucleolus"/>
    <property type="evidence" value="ECO:0007669"/>
    <property type="project" value="TreeGrafter"/>
</dbReference>
<dbReference type="Gene3D" id="1.10.10.10">
    <property type="entry name" value="Winged helix-like DNA-binding domain superfamily/Winged helix DNA-binding domain"/>
    <property type="match status" value="1"/>
</dbReference>
<comment type="caution">
    <text evidence="6">The sequence shown here is derived from an EMBL/GenBank/DDBJ whole genome shotgun (WGS) entry which is preliminary data.</text>
</comment>
<dbReference type="SMART" id="SM00526">
    <property type="entry name" value="H15"/>
    <property type="match status" value="1"/>
</dbReference>
<name>A0A6A6LVL1_HEVBR</name>
<evidence type="ECO:0000256" key="4">
    <source>
        <dbReference type="SAM" id="MobiDB-lite"/>
    </source>
</evidence>
<sequence>MEEEPNPVHSPPQNSVTPLTNDRYERIMSNLRASVFSKISPSGDIAPQIKTYIEKRLREFFPSFHTPSHPPYASMILRAISELNDEGGSTEEAISAFIKREYEHLPWGHESFLSHHLRKLCRNLEIECVNNGRYMLLFEDCEFKEMTGASRKKQGRRGRQGRKKGRAKEMKKQSQAENQQIEVYKEPWCQETLQAMELKQHKDQKTSLEREVEMGFNKQDEVQDFVTQNLDYDHPAVEEEKQLQITSPCEKREIICGLLSVRHPQPKNLSHQQMRANLHPVESSSFLESRTDPEQHLDLSTMKRSPKPKAPVNKNILTSSFSYPQHQYEQQQSKPRGRGRPRKLKSDTDMIKKSLLPSSDHGCNEQQQQLEGPGNGRCPVPESNLVADATTSSHSHDQNHNEQQQPLRKTGGRLPKRKRKCC</sequence>
<dbReference type="SUPFAM" id="SSF46785">
    <property type="entry name" value="Winged helix' DNA-binding domain"/>
    <property type="match status" value="1"/>
</dbReference>
<feature type="region of interest" description="Disordered" evidence="4">
    <location>
        <begin position="148"/>
        <end position="177"/>
    </location>
</feature>
<feature type="domain" description="H15" evidence="5">
    <location>
        <begin position="68"/>
        <end position="138"/>
    </location>
</feature>
<dbReference type="InterPro" id="IPR005818">
    <property type="entry name" value="Histone_H1/H5_H15"/>
</dbReference>
<evidence type="ECO:0000256" key="1">
    <source>
        <dbReference type="ARBA" id="ARBA00004123"/>
    </source>
</evidence>
<dbReference type="GO" id="GO:0006334">
    <property type="term" value="P:nucleosome assembly"/>
    <property type="evidence" value="ECO:0007669"/>
    <property type="project" value="InterPro"/>
</dbReference>
<gene>
    <name evidence="6" type="ORF">GH714_005983</name>
</gene>
<dbReference type="PROSITE" id="PS51504">
    <property type="entry name" value="H15"/>
    <property type="match status" value="1"/>
</dbReference>
<accession>A0A6A6LVL1</accession>
<reference evidence="6 7" key="1">
    <citation type="journal article" date="2020" name="Mol. Plant">
        <title>The Chromosome-Based Rubber Tree Genome Provides New Insights into Spurge Genome Evolution and Rubber Biosynthesis.</title>
        <authorList>
            <person name="Liu J."/>
            <person name="Shi C."/>
            <person name="Shi C.C."/>
            <person name="Li W."/>
            <person name="Zhang Q.J."/>
            <person name="Zhang Y."/>
            <person name="Li K."/>
            <person name="Lu H.F."/>
            <person name="Shi C."/>
            <person name="Zhu S.T."/>
            <person name="Xiao Z.Y."/>
            <person name="Nan H."/>
            <person name="Yue Y."/>
            <person name="Zhu X.G."/>
            <person name="Wu Y."/>
            <person name="Hong X.N."/>
            <person name="Fan G.Y."/>
            <person name="Tong Y."/>
            <person name="Zhang D."/>
            <person name="Mao C.L."/>
            <person name="Liu Y.L."/>
            <person name="Hao S.J."/>
            <person name="Liu W.Q."/>
            <person name="Lv M.Q."/>
            <person name="Zhang H.B."/>
            <person name="Liu Y."/>
            <person name="Hu-Tang G.R."/>
            <person name="Wang J.P."/>
            <person name="Wang J.H."/>
            <person name="Sun Y.H."/>
            <person name="Ni S.B."/>
            <person name="Chen W.B."/>
            <person name="Zhang X.C."/>
            <person name="Jiao Y.N."/>
            <person name="Eichler E.E."/>
            <person name="Li G.H."/>
            <person name="Liu X."/>
            <person name="Gao L.Z."/>
        </authorList>
    </citation>
    <scope>NUCLEOTIDE SEQUENCE [LARGE SCALE GENOMIC DNA]</scope>
    <source>
        <strain evidence="7">cv. GT1</strain>
        <tissue evidence="6">Leaf</tissue>
    </source>
</reference>
<dbReference type="EMBL" id="JAAGAX010000008">
    <property type="protein sequence ID" value="KAF2305502.1"/>
    <property type="molecule type" value="Genomic_DNA"/>
</dbReference>
<evidence type="ECO:0000256" key="3">
    <source>
        <dbReference type="ARBA" id="ARBA00023242"/>
    </source>
</evidence>
<comment type="subcellular location">
    <subcellularLocation>
        <location evidence="1">Nucleus</location>
    </subcellularLocation>
</comment>
<proteinExistence type="predicted"/>
<dbReference type="GO" id="GO:0000786">
    <property type="term" value="C:nucleosome"/>
    <property type="evidence" value="ECO:0007669"/>
    <property type="project" value="InterPro"/>
</dbReference>
<evidence type="ECO:0000313" key="7">
    <source>
        <dbReference type="Proteomes" id="UP000467840"/>
    </source>
</evidence>
<keyword evidence="3" id="KW-0539">Nucleus</keyword>
<feature type="compositionally biased region" description="Polar residues" evidence="4">
    <location>
        <begin position="315"/>
        <end position="333"/>
    </location>
</feature>
<organism evidence="6 7">
    <name type="scientific">Hevea brasiliensis</name>
    <name type="common">Para rubber tree</name>
    <name type="synonym">Siphonia brasiliensis</name>
    <dbReference type="NCBI Taxonomy" id="3981"/>
    <lineage>
        <taxon>Eukaryota</taxon>
        <taxon>Viridiplantae</taxon>
        <taxon>Streptophyta</taxon>
        <taxon>Embryophyta</taxon>
        <taxon>Tracheophyta</taxon>
        <taxon>Spermatophyta</taxon>
        <taxon>Magnoliopsida</taxon>
        <taxon>eudicotyledons</taxon>
        <taxon>Gunneridae</taxon>
        <taxon>Pentapetalae</taxon>
        <taxon>rosids</taxon>
        <taxon>fabids</taxon>
        <taxon>Malpighiales</taxon>
        <taxon>Euphorbiaceae</taxon>
        <taxon>Crotonoideae</taxon>
        <taxon>Micrandreae</taxon>
        <taxon>Hevea</taxon>
    </lineage>
</organism>
<dbReference type="GO" id="GO:0030261">
    <property type="term" value="P:chromosome condensation"/>
    <property type="evidence" value="ECO:0007669"/>
    <property type="project" value="TreeGrafter"/>
</dbReference>
<feature type="compositionally biased region" description="Basic residues" evidence="4">
    <location>
        <begin position="410"/>
        <end position="422"/>
    </location>
</feature>
<dbReference type="PANTHER" id="PTHR11467:SF109">
    <property type="entry name" value="H15 DOMAIN-CONTAINING PROTEIN"/>
    <property type="match status" value="1"/>
</dbReference>
<evidence type="ECO:0000313" key="6">
    <source>
        <dbReference type="EMBL" id="KAF2305502.1"/>
    </source>
</evidence>
<keyword evidence="2" id="KW-0238">DNA-binding</keyword>
<dbReference type="Pfam" id="PF00538">
    <property type="entry name" value="Linker_histone"/>
    <property type="match status" value="1"/>
</dbReference>
<dbReference type="GO" id="GO:0003690">
    <property type="term" value="F:double-stranded DNA binding"/>
    <property type="evidence" value="ECO:0007669"/>
    <property type="project" value="TreeGrafter"/>
</dbReference>
<feature type="compositionally biased region" description="Basic residues" evidence="4">
    <location>
        <begin position="150"/>
        <end position="166"/>
    </location>
</feature>
<dbReference type="InterPro" id="IPR036390">
    <property type="entry name" value="WH_DNA-bd_sf"/>
</dbReference>
<evidence type="ECO:0000256" key="2">
    <source>
        <dbReference type="ARBA" id="ARBA00023125"/>
    </source>
</evidence>
<dbReference type="GO" id="GO:0045910">
    <property type="term" value="P:negative regulation of DNA recombination"/>
    <property type="evidence" value="ECO:0007669"/>
    <property type="project" value="TreeGrafter"/>
</dbReference>
<evidence type="ECO:0000259" key="5">
    <source>
        <dbReference type="PROSITE" id="PS51504"/>
    </source>
</evidence>
<keyword evidence="7" id="KW-1185">Reference proteome</keyword>
<feature type="region of interest" description="Disordered" evidence="4">
    <location>
        <begin position="282"/>
        <end position="422"/>
    </location>
</feature>
<dbReference type="GO" id="GO:0031492">
    <property type="term" value="F:nucleosomal DNA binding"/>
    <property type="evidence" value="ECO:0007669"/>
    <property type="project" value="TreeGrafter"/>
</dbReference>
<dbReference type="InterPro" id="IPR036388">
    <property type="entry name" value="WH-like_DNA-bd_sf"/>
</dbReference>
<protein>
    <recommendedName>
        <fullName evidence="5">H15 domain-containing protein</fullName>
    </recommendedName>
</protein>
<dbReference type="AlphaFoldDB" id="A0A6A6LVL1"/>
<dbReference type="PANTHER" id="PTHR11467">
    <property type="entry name" value="HISTONE H1"/>
    <property type="match status" value="1"/>
</dbReference>
<dbReference type="Proteomes" id="UP000467840">
    <property type="component" value="Chromosome 9"/>
</dbReference>